<gene>
    <name evidence="1" type="ORF">EJB05_47607</name>
</gene>
<accession>A0A5J9SZJ3</accession>
<protein>
    <submittedName>
        <fullName evidence="1">Uncharacterized protein</fullName>
    </submittedName>
</protein>
<proteinExistence type="predicted"/>
<dbReference type="Proteomes" id="UP000324897">
    <property type="component" value="Unassembled WGS sequence"/>
</dbReference>
<name>A0A5J9SZJ3_9POAL</name>
<sequence>MRSLLFPMPAAAGPQRTSSPWSSLPALLLSLPSPHHAVPSRIRRVRSHRPPLVFVQHQRRGALIGAPISGKGHADPGFAVRDFGVSGVCGYKTKLEDSPLDCLKTNPFSRSREGRFTVSLELALLWHVFIGMIRVLTFGLCTK</sequence>
<comment type="caution">
    <text evidence="1">The sequence shown here is derived from an EMBL/GenBank/DDBJ whole genome shotgun (WGS) entry which is preliminary data.</text>
</comment>
<dbReference type="AlphaFoldDB" id="A0A5J9SZJ3"/>
<keyword evidence="2" id="KW-1185">Reference proteome</keyword>
<evidence type="ECO:0000313" key="2">
    <source>
        <dbReference type="Proteomes" id="UP000324897"/>
    </source>
</evidence>
<feature type="non-terminal residue" evidence="1">
    <location>
        <position position="1"/>
    </location>
</feature>
<reference evidence="1 2" key="1">
    <citation type="journal article" date="2019" name="Sci. Rep.">
        <title>A high-quality genome of Eragrostis curvula grass provides insights into Poaceae evolution and supports new strategies to enhance forage quality.</title>
        <authorList>
            <person name="Carballo J."/>
            <person name="Santos B.A.C.M."/>
            <person name="Zappacosta D."/>
            <person name="Garbus I."/>
            <person name="Selva J.P."/>
            <person name="Gallo C.A."/>
            <person name="Diaz A."/>
            <person name="Albertini E."/>
            <person name="Caccamo M."/>
            <person name="Echenique V."/>
        </authorList>
    </citation>
    <scope>NUCLEOTIDE SEQUENCE [LARGE SCALE GENOMIC DNA]</scope>
    <source>
        <strain evidence="2">cv. Victoria</strain>
        <tissue evidence="1">Leaf</tissue>
    </source>
</reference>
<dbReference type="EMBL" id="RWGY01000051">
    <property type="protein sequence ID" value="TVU04496.1"/>
    <property type="molecule type" value="Genomic_DNA"/>
</dbReference>
<dbReference type="Gramene" id="TVU04496">
    <property type="protein sequence ID" value="TVU04496"/>
    <property type="gene ID" value="EJB05_47607"/>
</dbReference>
<organism evidence="1 2">
    <name type="scientific">Eragrostis curvula</name>
    <name type="common">weeping love grass</name>
    <dbReference type="NCBI Taxonomy" id="38414"/>
    <lineage>
        <taxon>Eukaryota</taxon>
        <taxon>Viridiplantae</taxon>
        <taxon>Streptophyta</taxon>
        <taxon>Embryophyta</taxon>
        <taxon>Tracheophyta</taxon>
        <taxon>Spermatophyta</taxon>
        <taxon>Magnoliopsida</taxon>
        <taxon>Liliopsida</taxon>
        <taxon>Poales</taxon>
        <taxon>Poaceae</taxon>
        <taxon>PACMAD clade</taxon>
        <taxon>Chloridoideae</taxon>
        <taxon>Eragrostideae</taxon>
        <taxon>Eragrostidinae</taxon>
        <taxon>Eragrostis</taxon>
    </lineage>
</organism>
<evidence type="ECO:0000313" key="1">
    <source>
        <dbReference type="EMBL" id="TVU04496.1"/>
    </source>
</evidence>